<dbReference type="PROSITE" id="PS50931">
    <property type="entry name" value="HTH_LYSR"/>
    <property type="match status" value="1"/>
</dbReference>
<dbReference type="GO" id="GO:0005829">
    <property type="term" value="C:cytosol"/>
    <property type="evidence" value="ECO:0007669"/>
    <property type="project" value="TreeGrafter"/>
</dbReference>
<dbReference type="InterPro" id="IPR036390">
    <property type="entry name" value="WH_DNA-bd_sf"/>
</dbReference>
<keyword evidence="7" id="KW-1185">Reference proteome</keyword>
<dbReference type="InterPro" id="IPR005119">
    <property type="entry name" value="LysR_subst-bd"/>
</dbReference>
<dbReference type="InterPro" id="IPR050950">
    <property type="entry name" value="HTH-type_LysR_regulators"/>
</dbReference>
<comment type="similarity">
    <text evidence="1">Belongs to the LysR transcriptional regulatory family.</text>
</comment>
<dbReference type="Gene3D" id="1.10.10.10">
    <property type="entry name" value="Winged helix-like DNA-binding domain superfamily/Winged helix DNA-binding domain"/>
    <property type="match status" value="1"/>
</dbReference>
<dbReference type="RefSeq" id="WP_144354014.1">
    <property type="nucleotide sequence ID" value="NZ_CBCRVV010000004.1"/>
</dbReference>
<dbReference type="SUPFAM" id="SSF53850">
    <property type="entry name" value="Periplasmic binding protein-like II"/>
    <property type="match status" value="1"/>
</dbReference>
<evidence type="ECO:0000256" key="2">
    <source>
        <dbReference type="ARBA" id="ARBA00023015"/>
    </source>
</evidence>
<dbReference type="Gene3D" id="3.40.190.290">
    <property type="match status" value="1"/>
</dbReference>
<name>A0A556QGJ8_9BACT</name>
<evidence type="ECO:0000313" key="7">
    <source>
        <dbReference type="Proteomes" id="UP000315648"/>
    </source>
</evidence>
<protein>
    <submittedName>
        <fullName evidence="6">LysR family transcriptional regulator</fullName>
    </submittedName>
</protein>
<gene>
    <name evidence="6" type="ORF">FPL22_15860</name>
</gene>
<proteinExistence type="inferred from homology"/>
<keyword evidence="3" id="KW-0238">DNA-binding</keyword>
<evidence type="ECO:0000313" key="6">
    <source>
        <dbReference type="EMBL" id="TSJ75741.1"/>
    </source>
</evidence>
<sequence>MPSILNHAVELRHLLYFQALAQHGSFTRAAAVIGLRQPTLSQQIHQMEKALGVPLFDRARRRCRLTSAGEMLLPYVRRVLAEMENLRSSLDDLSDLKRGSLTVAVLPSVTHQLLPLALEKFHEDYSGIQVRILEMSVDEMERALVMGTVELGIGHTPPAETSLRHQSLYAEELVAVVATSDRLARRESATMEEISTRPLLVPPPGYGTRTLLLKAFAKVRRTPNFALELSSVDMLLHMVAAGSGLGIVPSSALWGRVAKDYAVVRIIRPTPKRQIGFLTLHGVHTRPAAEAFIPIVRAVAKNLGE</sequence>
<evidence type="ECO:0000256" key="3">
    <source>
        <dbReference type="ARBA" id="ARBA00023125"/>
    </source>
</evidence>
<dbReference type="SUPFAM" id="SSF46785">
    <property type="entry name" value="Winged helix' DNA-binding domain"/>
    <property type="match status" value="1"/>
</dbReference>
<dbReference type="GO" id="GO:0003677">
    <property type="term" value="F:DNA binding"/>
    <property type="evidence" value="ECO:0007669"/>
    <property type="project" value="UniProtKB-KW"/>
</dbReference>
<accession>A0A556QGJ8</accession>
<reference evidence="6 7" key="1">
    <citation type="submission" date="2019-07" db="EMBL/GenBank/DDBJ databases">
        <title>Description of 53C-WASEF.</title>
        <authorList>
            <person name="Pitt A."/>
            <person name="Hahn M.W."/>
        </authorList>
    </citation>
    <scope>NUCLEOTIDE SEQUENCE [LARGE SCALE GENOMIC DNA]</scope>
    <source>
        <strain evidence="6 7">53C-WASEF</strain>
    </source>
</reference>
<evidence type="ECO:0000256" key="4">
    <source>
        <dbReference type="ARBA" id="ARBA00023163"/>
    </source>
</evidence>
<dbReference type="Pfam" id="PF00126">
    <property type="entry name" value="HTH_1"/>
    <property type="match status" value="1"/>
</dbReference>
<dbReference type="InterPro" id="IPR036388">
    <property type="entry name" value="WH-like_DNA-bd_sf"/>
</dbReference>
<keyword evidence="2" id="KW-0805">Transcription regulation</keyword>
<evidence type="ECO:0000259" key="5">
    <source>
        <dbReference type="PROSITE" id="PS50931"/>
    </source>
</evidence>
<dbReference type="PANTHER" id="PTHR30419">
    <property type="entry name" value="HTH-TYPE TRANSCRIPTIONAL REGULATOR YBHD"/>
    <property type="match status" value="1"/>
</dbReference>
<evidence type="ECO:0000256" key="1">
    <source>
        <dbReference type="ARBA" id="ARBA00009437"/>
    </source>
</evidence>
<comment type="caution">
    <text evidence="6">The sequence shown here is derived from an EMBL/GenBank/DDBJ whole genome shotgun (WGS) entry which is preliminary data.</text>
</comment>
<dbReference type="PRINTS" id="PR00039">
    <property type="entry name" value="HTHLYSR"/>
</dbReference>
<dbReference type="InterPro" id="IPR000847">
    <property type="entry name" value="LysR_HTH_N"/>
</dbReference>
<dbReference type="FunFam" id="1.10.10.10:FF:000001">
    <property type="entry name" value="LysR family transcriptional regulator"/>
    <property type="match status" value="1"/>
</dbReference>
<keyword evidence="4" id="KW-0804">Transcription</keyword>
<dbReference type="Pfam" id="PF03466">
    <property type="entry name" value="LysR_substrate"/>
    <property type="match status" value="1"/>
</dbReference>
<dbReference type="OrthoDB" id="9803735at2"/>
<dbReference type="GO" id="GO:0003700">
    <property type="term" value="F:DNA-binding transcription factor activity"/>
    <property type="evidence" value="ECO:0007669"/>
    <property type="project" value="InterPro"/>
</dbReference>
<dbReference type="EMBL" id="VMBG01000003">
    <property type="protein sequence ID" value="TSJ75741.1"/>
    <property type="molecule type" value="Genomic_DNA"/>
</dbReference>
<dbReference type="CDD" id="cd05466">
    <property type="entry name" value="PBP2_LTTR_substrate"/>
    <property type="match status" value="1"/>
</dbReference>
<feature type="domain" description="HTH lysR-type" evidence="5">
    <location>
        <begin position="9"/>
        <end position="66"/>
    </location>
</feature>
<dbReference type="Proteomes" id="UP000315648">
    <property type="component" value="Unassembled WGS sequence"/>
</dbReference>
<dbReference type="AlphaFoldDB" id="A0A556QGJ8"/>
<organism evidence="6 7">
    <name type="scientific">Rariglobus hedericola</name>
    <dbReference type="NCBI Taxonomy" id="2597822"/>
    <lineage>
        <taxon>Bacteria</taxon>
        <taxon>Pseudomonadati</taxon>
        <taxon>Verrucomicrobiota</taxon>
        <taxon>Opitutia</taxon>
        <taxon>Opitutales</taxon>
        <taxon>Opitutaceae</taxon>
        <taxon>Rariglobus</taxon>
    </lineage>
</organism>